<dbReference type="Proteomes" id="UP000183982">
    <property type="component" value="Unassembled WGS sequence"/>
</dbReference>
<sequence length="129" mass="13938">MPLHILGPMVVIGIIGIAVLLHLMGRTAPRTLTNETDALAAWKRAFPNSVPVSALLSNDRKAALVTTHNNTGLVWCFGDDTVARGIKRAAVRETSKGLSFDMPDFAAPHVDVVLREPNLSTWKTLVNDA</sequence>
<keyword evidence="1" id="KW-0472">Membrane</keyword>
<keyword evidence="1" id="KW-1133">Transmembrane helix</keyword>
<evidence type="ECO:0000256" key="1">
    <source>
        <dbReference type="SAM" id="Phobius"/>
    </source>
</evidence>
<dbReference type="OrthoDB" id="7859692at2"/>
<protein>
    <submittedName>
        <fullName evidence="2">Uncharacterized protein</fullName>
    </submittedName>
</protein>
<evidence type="ECO:0000313" key="3">
    <source>
        <dbReference type="Proteomes" id="UP000183982"/>
    </source>
</evidence>
<keyword evidence="1" id="KW-0812">Transmembrane</keyword>
<reference evidence="3" key="1">
    <citation type="submission" date="2016-11" db="EMBL/GenBank/DDBJ databases">
        <authorList>
            <person name="Varghese N."/>
            <person name="Submissions S."/>
        </authorList>
    </citation>
    <scope>NUCLEOTIDE SEQUENCE [LARGE SCALE GENOMIC DNA]</scope>
    <source>
        <strain evidence="3">DSM 100564</strain>
    </source>
</reference>
<organism evidence="2 3">
    <name type="scientific">Shimia gijangensis</name>
    <dbReference type="NCBI Taxonomy" id="1470563"/>
    <lineage>
        <taxon>Bacteria</taxon>
        <taxon>Pseudomonadati</taxon>
        <taxon>Pseudomonadota</taxon>
        <taxon>Alphaproteobacteria</taxon>
        <taxon>Rhodobacterales</taxon>
        <taxon>Roseobacteraceae</taxon>
    </lineage>
</organism>
<evidence type="ECO:0000313" key="2">
    <source>
        <dbReference type="EMBL" id="SHI96909.1"/>
    </source>
</evidence>
<dbReference type="RefSeq" id="WP_073250020.1">
    <property type="nucleotide sequence ID" value="NZ_FQZQ01000004.1"/>
</dbReference>
<keyword evidence="3" id="KW-1185">Reference proteome</keyword>
<name>A0A1M6FH04_9RHOB</name>
<gene>
    <name evidence="2" type="ORF">SAMN05444000_10470</name>
</gene>
<dbReference type="STRING" id="1470563.SAMN05444000_10470"/>
<dbReference type="AlphaFoldDB" id="A0A1M6FH04"/>
<dbReference type="EMBL" id="FQZQ01000004">
    <property type="protein sequence ID" value="SHI96909.1"/>
    <property type="molecule type" value="Genomic_DNA"/>
</dbReference>
<accession>A0A1M6FH04</accession>
<feature type="transmembrane region" description="Helical" evidence="1">
    <location>
        <begin position="6"/>
        <end position="24"/>
    </location>
</feature>
<proteinExistence type="predicted"/>